<dbReference type="KEGG" id="ter:Tery_0322"/>
<gene>
    <name evidence="2" type="ordered locus">Tery_0322</name>
</gene>
<keyword evidence="1" id="KW-0472">Membrane</keyword>
<organism evidence="2">
    <name type="scientific">Trichodesmium erythraeum (strain IMS101)</name>
    <dbReference type="NCBI Taxonomy" id="203124"/>
    <lineage>
        <taxon>Bacteria</taxon>
        <taxon>Bacillati</taxon>
        <taxon>Cyanobacteriota</taxon>
        <taxon>Cyanophyceae</taxon>
        <taxon>Oscillatoriophycideae</taxon>
        <taxon>Oscillatoriales</taxon>
        <taxon>Microcoleaceae</taxon>
        <taxon>Trichodesmium</taxon>
    </lineage>
</organism>
<feature type="transmembrane region" description="Helical" evidence="1">
    <location>
        <begin position="60"/>
        <end position="79"/>
    </location>
</feature>
<proteinExistence type="predicted"/>
<protein>
    <recommendedName>
        <fullName evidence="3">Early transcribed membrane protein</fullName>
    </recommendedName>
</protein>
<dbReference type="HOGENOM" id="CLU_1795638_0_0_3"/>
<dbReference type="RefSeq" id="WP_011610193.1">
    <property type="nucleotide sequence ID" value="NC_008312.1"/>
</dbReference>
<evidence type="ECO:0000313" key="2">
    <source>
        <dbReference type="EMBL" id="ABG49797.1"/>
    </source>
</evidence>
<dbReference type="EMBL" id="CP000393">
    <property type="protein sequence ID" value="ABG49797.1"/>
    <property type="molecule type" value="Genomic_DNA"/>
</dbReference>
<reference evidence="2" key="1">
    <citation type="submission" date="2006-06" db="EMBL/GenBank/DDBJ databases">
        <title>Complete sequence of Trichodesmium erythraeum IMS101.</title>
        <authorList>
            <consortium name="US DOE Joint Genome Institute"/>
            <person name="Copeland A."/>
            <person name="Lucas S."/>
            <person name="Lapidus A."/>
            <person name="Barry K."/>
            <person name="Detter J.C."/>
            <person name="Glavina del Rio T."/>
            <person name="Hammon N."/>
            <person name="Israni S."/>
            <person name="Dalin E."/>
            <person name="Tice H."/>
            <person name="Pitluck S."/>
            <person name="Kiss H."/>
            <person name="Munk A.C."/>
            <person name="Brettin T."/>
            <person name="Bruce D."/>
            <person name="Han C."/>
            <person name="Tapia R."/>
            <person name="Gilna P."/>
            <person name="Schmutz J."/>
            <person name="Larimer F."/>
            <person name="Land M."/>
            <person name="Hauser L."/>
            <person name="Kyrpides N."/>
            <person name="Kim E."/>
            <person name="Richardson P."/>
        </authorList>
    </citation>
    <scope>NUCLEOTIDE SEQUENCE [LARGE SCALE GENOMIC DNA]</scope>
    <source>
        <strain evidence="2">IMS101</strain>
    </source>
</reference>
<keyword evidence="1" id="KW-0812">Transmembrane</keyword>
<name>Q119M7_TRIEI</name>
<evidence type="ECO:0000256" key="1">
    <source>
        <dbReference type="SAM" id="Phobius"/>
    </source>
</evidence>
<sequence>MKKLNIVATALSTVAIAGSVLCANSVEACLLKKIHGSTSEKSLISPNSWLSKKLPNRSDFAIAGIAAASLGLTGLGAFFTTRYITRKAEANIDASDESKEVPAEQTFVQQHPEAPGGQLDLVEDNLVDNIESKVVADKEISLLK</sequence>
<accession>Q119M7</accession>
<dbReference type="AlphaFoldDB" id="Q119M7"/>
<dbReference type="OrthoDB" id="463001at2"/>
<keyword evidence="1" id="KW-1133">Transmembrane helix</keyword>
<evidence type="ECO:0008006" key="3">
    <source>
        <dbReference type="Google" id="ProtNLM"/>
    </source>
</evidence>